<evidence type="ECO:0000313" key="9">
    <source>
        <dbReference type="Proteomes" id="UP000237819"/>
    </source>
</evidence>
<comment type="caution">
    <text evidence="8">The sequence shown here is derived from an EMBL/GenBank/DDBJ whole genome shotgun (WGS) entry which is preliminary data.</text>
</comment>
<protein>
    <recommendedName>
        <fullName evidence="10">Cytochrome c domain-containing protein</fullName>
    </recommendedName>
</protein>
<evidence type="ECO:0000259" key="2">
    <source>
        <dbReference type="Pfam" id="PF07624"/>
    </source>
</evidence>
<evidence type="ECO:0000313" key="8">
    <source>
        <dbReference type="EMBL" id="PQO43528.1"/>
    </source>
</evidence>
<dbReference type="InterPro" id="IPR011478">
    <property type="entry name" value="DUF1585"/>
</dbReference>
<sequence length="814" mass="90439">MAQLRFVDPEMRRSKTLPARIALTAFVLSTLATIASAATPAAPKTPEAIRQFVTTNCYDCHQGAASEGGLDFEQLSFDLTDHAVQDRWVRIFDRVESDEMPPTEFGETDADEKTKFLTATRLHIRNQQQAQQQQRGRVQARRLSRLQVERSLQDLLGIDIPLTDYLPEESRQFGFTTVADGQSMSHFQLDAHLKTVDTALDEALRRALSPADVYERDFDAQGVARTNPKRRCREPEMREGKAVIWSSGLIYYGRIPATTARADGWYHFEVTVSGLKLPKTGGVWSTVRTGLCVSTAPLLQDVTTFEAMDEPQTVSFDAWLPKGHMLEIRPGDDSLKKGRFAGGQVGVGEGEPQNLAGIAFDRITMEQIHQNGDDEHVRQLLFGDLEVSPDKDKRKPYRVVTKTPREDVARLMLAFANRAYRRPTTADEIAPYVAGVQAAIDNGDDFVASLRMGYRALLCSPRFLYFSESPGPLDDHAIATRLSYLLTGSTPDDQLRQLADAGRLHDQKTLKAEAARLLEGEQGRRFIHDFAAEWLDLDQINFTTPDRKLYPGFDPIVQQSMLEETETFLDEMLRDNLSVARLIDADFTYLNSRLARFYKIDGIEGDQLRRVKLSPASHRGGLITQGAILKVTANGTNTSPVLRGVWMLERILGETVPPPPTSVPAVEPDIRGATTIREQLAKHRSQGDCASCHAKIDPPGFALENFDAAGQWRDNYVTMAGTKKKVGPVIDASYEMADGSEFKDIRGFQSLVVNKPRKLAGGFAEQLLVYGTGAPIEFVDRDAVEAIVDESAAENYGMRSIIQAVVASPVFLSK</sequence>
<feature type="chain" id="PRO_5015503727" description="Cytochrome c domain-containing protein" evidence="1">
    <location>
        <begin position="38"/>
        <end position="814"/>
    </location>
</feature>
<dbReference type="InterPro" id="IPR013039">
    <property type="entry name" value="DUF1588"/>
</dbReference>
<feature type="domain" description="DUF1592" evidence="5">
    <location>
        <begin position="473"/>
        <end position="600"/>
    </location>
</feature>
<feature type="domain" description="Cytochrome C Planctomycete-type" evidence="6">
    <location>
        <begin position="57"/>
        <end position="104"/>
    </location>
</feature>
<dbReference type="Pfam" id="PF07627">
    <property type="entry name" value="PSCyt3"/>
    <property type="match status" value="1"/>
</dbReference>
<evidence type="ECO:0000259" key="5">
    <source>
        <dbReference type="Pfam" id="PF07631"/>
    </source>
</evidence>
<dbReference type="InterPro" id="IPR013042">
    <property type="entry name" value="DUF1592"/>
</dbReference>
<evidence type="ECO:0000256" key="1">
    <source>
        <dbReference type="SAM" id="SignalP"/>
    </source>
</evidence>
<dbReference type="Proteomes" id="UP000237819">
    <property type="component" value="Unassembled WGS sequence"/>
</dbReference>
<evidence type="ECO:0000259" key="3">
    <source>
        <dbReference type="Pfam" id="PF07626"/>
    </source>
</evidence>
<feature type="domain" description="DUF1587" evidence="3">
    <location>
        <begin position="141"/>
        <end position="204"/>
    </location>
</feature>
<feature type="domain" description="DUF1595" evidence="7">
    <location>
        <begin position="410"/>
        <end position="468"/>
    </location>
</feature>
<proteinExistence type="predicted"/>
<gene>
    <name evidence="8" type="ORF">C5Y93_23025</name>
</gene>
<organism evidence="8 9">
    <name type="scientific">Blastopirellula marina</name>
    <dbReference type="NCBI Taxonomy" id="124"/>
    <lineage>
        <taxon>Bacteria</taxon>
        <taxon>Pseudomonadati</taxon>
        <taxon>Planctomycetota</taxon>
        <taxon>Planctomycetia</taxon>
        <taxon>Pirellulales</taxon>
        <taxon>Pirellulaceae</taxon>
        <taxon>Blastopirellula</taxon>
    </lineage>
</organism>
<name>A0A2S8GGE3_9BACT</name>
<reference evidence="8 9" key="1">
    <citation type="submission" date="2018-02" db="EMBL/GenBank/DDBJ databases">
        <title>Comparative genomes isolates from brazilian mangrove.</title>
        <authorList>
            <person name="Araujo J.E."/>
            <person name="Taketani R.G."/>
            <person name="Silva M.C.P."/>
            <person name="Loureco M.V."/>
            <person name="Andreote F.D."/>
        </authorList>
    </citation>
    <scope>NUCLEOTIDE SEQUENCE [LARGE SCALE GENOMIC DNA]</scope>
    <source>
        <strain evidence="8 9">Nap-Phe MGV</strain>
    </source>
</reference>
<dbReference type="Pfam" id="PF07624">
    <property type="entry name" value="PSD2"/>
    <property type="match status" value="1"/>
</dbReference>
<dbReference type="Pfam" id="PF07637">
    <property type="entry name" value="PSD5"/>
    <property type="match status" value="1"/>
</dbReference>
<accession>A0A2S8GGE3</accession>
<feature type="domain" description="DUF1585" evidence="2">
    <location>
        <begin position="738"/>
        <end position="811"/>
    </location>
</feature>
<dbReference type="Pfam" id="PF07635">
    <property type="entry name" value="PSCyt1"/>
    <property type="match status" value="1"/>
</dbReference>
<dbReference type="AlphaFoldDB" id="A0A2S8GGE3"/>
<evidence type="ECO:0000259" key="7">
    <source>
        <dbReference type="Pfam" id="PF07637"/>
    </source>
</evidence>
<evidence type="ECO:0000259" key="4">
    <source>
        <dbReference type="Pfam" id="PF07627"/>
    </source>
</evidence>
<evidence type="ECO:0000259" key="6">
    <source>
        <dbReference type="Pfam" id="PF07635"/>
    </source>
</evidence>
<dbReference type="Pfam" id="PF07631">
    <property type="entry name" value="PSD4"/>
    <property type="match status" value="1"/>
</dbReference>
<dbReference type="OrthoDB" id="175242at2"/>
<dbReference type="InterPro" id="IPR013043">
    <property type="entry name" value="DUF1595"/>
</dbReference>
<dbReference type="InterPro" id="IPR013036">
    <property type="entry name" value="DUF1587"/>
</dbReference>
<feature type="signal peptide" evidence="1">
    <location>
        <begin position="1"/>
        <end position="37"/>
    </location>
</feature>
<evidence type="ECO:0008006" key="10">
    <source>
        <dbReference type="Google" id="ProtNLM"/>
    </source>
</evidence>
<dbReference type="InterPro" id="IPR011429">
    <property type="entry name" value="Cyt_c_Planctomycete-type"/>
</dbReference>
<dbReference type="EMBL" id="PUHZ01000023">
    <property type="protein sequence ID" value="PQO43528.1"/>
    <property type="molecule type" value="Genomic_DNA"/>
</dbReference>
<dbReference type="Pfam" id="PF07626">
    <property type="entry name" value="PSD3"/>
    <property type="match status" value="1"/>
</dbReference>
<keyword evidence="1" id="KW-0732">Signal</keyword>
<feature type="domain" description="DUF1588" evidence="4">
    <location>
        <begin position="619"/>
        <end position="715"/>
    </location>
</feature>